<dbReference type="SUPFAM" id="SSF52096">
    <property type="entry name" value="ClpP/crotonase"/>
    <property type="match status" value="1"/>
</dbReference>
<keyword evidence="2" id="KW-1133">Transmembrane helix</keyword>
<accession>A0A916R641</accession>
<feature type="transmembrane region" description="Helical" evidence="2">
    <location>
        <begin position="12"/>
        <end position="31"/>
    </location>
</feature>
<proteinExistence type="predicted"/>
<organism evidence="3 4">
    <name type="scientific">Pelagibacterium lentulum</name>
    <dbReference type="NCBI Taxonomy" id="2029865"/>
    <lineage>
        <taxon>Bacteria</taxon>
        <taxon>Pseudomonadati</taxon>
        <taxon>Pseudomonadota</taxon>
        <taxon>Alphaproteobacteria</taxon>
        <taxon>Hyphomicrobiales</taxon>
        <taxon>Devosiaceae</taxon>
        <taxon>Pelagibacterium</taxon>
    </lineage>
</organism>
<sequence length="251" mass="26805">MRARLAQVDDGAILRLAFFAMLAGTISILALDYLELNRADAFVDPSNIANPVLPAVERPDIDPDNPAYRPTERVTTPETVLSSPLELALGPGGTLYLTGMIVPGSAEKLATELEMRGDYIETIALNSPGGSVEDALSMGRMIRQAGFATKVETGSLCASSCPLLLASGTIRTTDPGASVGVHQIYAAPADTASLAPAQAMSDAQSTTARIVRHLTDMDIDTRLWVHALETPPNRLYYLTTEEMADYRLTSP</sequence>
<name>A0A916R641_9HYPH</name>
<keyword evidence="2" id="KW-0812">Transmembrane</keyword>
<evidence type="ECO:0000313" key="4">
    <source>
        <dbReference type="Proteomes" id="UP000596977"/>
    </source>
</evidence>
<evidence type="ECO:0008006" key="5">
    <source>
        <dbReference type="Google" id="ProtNLM"/>
    </source>
</evidence>
<protein>
    <recommendedName>
        <fullName evidence="5">Periplasmic protein</fullName>
    </recommendedName>
</protein>
<evidence type="ECO:0000256" key="2">
    <source>
        <dbReference type="SAM" id="Phobius"/>
    </source>
</evidence>
<dbReference type="EMBL" id="BMKB01000001">
    <property type="protein sequence ID" value="GGA36876.1"/>
    <property type="molecule type" value="Genomic_DNA"/>
</dbReference>
<dbReference type="Proteomes" id="UP000596977">
    <property type="component" value="Unassembled WGS sequence"/>
</dbReference>
<dbReference type="Gene3D" id="3.90.226.10">
    <property type="entry name" value="2-enoyl-CoA Hydratase, Chain A, domain 1"/>
    <property type="match status" value="1"/>
</dbReference>
<reference evidence="3 4" key="1">
    <citation type="journal article" date="2014" name="Int. J. Syst. Evol. Microbiol.">
        <title>Complete genome sequence of Corynebacterium casei LMG S-19264T (=DSM 44701T), isolated from a smear-ripened cheese.</title>
        <authorList>
            <consortium name="US DOE Joint Genome Institute (JGI-PGF)"/>
            <person name="Walter F."/>
            <person name="Albersmeier A."/>
            <person name="Kalinowski J."/>
            <person name="Ruckert C."/>
        </authorList>
    </citation>
    <scope>NUCLEOTIDE SEQUENCE [LARGE SCALE GENOMIC DNA]</scope>
    <source>
        <strain evidence="3 4">CGMCC 1.15896</strain>
    </source>
</reference>
<keyword evidence="2" id="KW-0472">Membrane</keyword>
<keyword evidence="4" id="KW-1185">Reference proteome</keyword>
<dbReference type="InterPro" id="IPR029045">
    <property type="entry name" value="ClpP/crotonase-like_dom_sf"/>
</dbReference>
<feature type="region of interest" description="Disordered" evidence="1">
    <location>
        <begin position="54"/>
        <end position="74"/>
    </location>
</feature>
<evidence type="ECO:0000313" key="3">
    <source>
        <dbReference type="EMBL" id="GGA36876.1"/>
    </source>
</evidence>
<dbReference type="AlphaFoldDB" id="A0A916R641"/>
<gene>
    <name evidence="3" type="ORF">GCM10011499_02760</name>
</gene>
<comment type="caution">
    <text evidence="3">The sequence shown here is derived from an EMBL/GenBank/DDBJ whole genome shotgun (WGS) entry which is preliminary data.</text>
</comment>
<evidence type="ECO:0000256" key="1">
    <source>
        <dbReference type="SAM" id="MobiDB-lite"/>
    </source>
</evidence>